<organism evidence="2 3">
    <name type="scientific">Limnoglobus roseus</name>
    <dbReference type="NCBI Taxonomy" id="2598579"/>
    <lineage>
        <taxon>Bacteria</taxon>
        <taxon>Pseudomonadati</taxon>
        <taxon>Planctomycetota</taxon>
        <taxon>Planctomycetia</taxon>
        <taxon>Gemmatales</taxon>
        <taxon>Gemmataceae</taxon>
        <taxon>Limnoglobus</taxon>
    </lineage>
</organism>
<evidence type="ECO:0000313" key="2">
    <source>
        <dbReference type="EMBL" id="QEL19767.1"/>
    </source>
</evidence>
<sequence>MSQHHTTKAAIPLLLIALAVGPLAAAEPPTAVSGIYPHLAYSNDDGECGTGAVVPWGGRVWVITYSPHRPKGSADKLYEIDDALTLRVRPESVGGTPAARMIHKESNQLFIGPYAIGADRTVRTIPPDAMPGRLTGLARHLTDPAGKVYYATMEEGFYEVDVTTLKVKQLYPDANADKGGHGGTLLPGYHGKGLYSGQGRLVYANNGELSAEAQRRPDIPSGCLAEWDGKDWRVVRRNQFTDVTGPGGISGNADPAKDPLWSVGWDHRSVLLMLLDGGVWHTFRLPKASHSYDGAHGWNTEWPRIREIGDGDLLMTMHGAFWRFPRTFSAANTAGIAPRSTYLKVVGDFAKWGDRVVLGCDDAAKSEFLNKRKAKGTVAGPGRSHSNLWFVKPEQLDAIGPRLGRGAVWLNDPVKAGTPSDPYLFGGFTRRAAHLSHTAKEAVTVTFEVDAAGNGTWAKLKDVTVPPGDAVWVEFTEKEKGQWVRLRADKDCPKATAVFTGAEPDTRPVAADARFAGLAPVGGRDYFAGTLWAKAGPELPLAVAAVEVRDGKAVGEGYYEMGADMQLRRVESPKQHADLKKACAVPAGVLAADAASVMYTDDAGRRWRVPMGDAGFNAAGPVPLRVCREVCTERDLFSAHGTFYELPAENAGGFAKLRPVCTHDRRVTDYCSWRGLLVLTGVSAEAKADGHVIRSDDGKAAVWVGGVDDLWTLGRPRGQGGPWKDAAVKAGVPSDPYLMTGYDRKTLTLDAKQPTQIRAQVDVTGAGDWKPYRTFEVRAGEPVRHEFPAAFQAYWVRFTADRDGTATAWLTYE</sequence>
<evidence type="ECO:0000256" key="1">
    <source>
        <dbReference type="SAM" id="SignalP"/>
    </source>
</evidence>
<proteinExistence type="predicted"/>
<evidence type="ECO:0000313" key="3">
    <source>
        <dbReference type="Proteomes" id="UP000324974"/>
    </source>
</evidence>
<dbReference type="AlphaFoldDB" id="A0A5C1ANQ0"/>
<accession>A0A5C1ANQ0</accession>
<dbReference type="EMBL" id="CP042425">
    <property type="protein sequence ID" value="QEL19767.1"/>
    <property type="molecule type" value="Genomic_DNA"/>
</dbReference>
<dbReference type="Proteomes" id="UP000324974">
    <property type="component" value="Chromosome"/>
</dbReference>
<name>A0A5C1ANQ0_9BACT</name>
<feature type="chain" id="PRO_5022763125" evidence="1">
    <location>
        <begin position="26"/>
        <end position="813"/>
    </location>
</feature>
<gene>
    <name evidence="2" type="ORF">PX52LOC_06846</name>
</gene>
<dbReference type="OrthoDB" id="9758853at2"/>
<feature type="signal peptide" evidence="1">
    <location>
        <begin position="1"/>
        <end position="25"/>
    </location>
</feature>
<reference evidence="3" key="1">
    <citation type="submission" date="2019-08" db="EMBL/GenBank/DDBJ databases">
        <title>Limnoglobus roseus gen. nov., sp. nov., a novel freshwater planctomycete with a giant genome from the family Gemmataceae.</title>
        <authorList>
            <person name="Kulichevskaya I.S."/>
            <person name="Naumoff D.G."/>
            <person name="Miroshnikov K."/>
            <person name="Ivanova A."/>
            <person name="Philippov D.A."/>
            <person name="Hakobyan A."/>
            <person name="Rijpstra I.C."/>
            <person name="Sinninghe Damste J.S."/>
            <person name="Liesack W."/>
            <person name="Dedysh S.N."/>
        </authorList>
    </citation>
    <scope>NUCLEOTIDE SEQUENCE [LARGE SCALE GENOMIC DNA]</scope>
    <source>
        <strain evidence="3">PX52</strain>
    </source>
</reference>
<keyword evidence="3" id="KW-1185">Reference proteome</keyword>
<keyword evidence="1" id="KW-0732">Signal</keyword>
<protein>
    <submittedName>
        <fullName evidence="2">Uncharacterized protein</fullName>
    </submittedName>
</protein>
<dbReference type="RefSeq" id="WP_149114128.1">
    <property type="nucleotide sequence ID" value="NZ_CP042425.1"/>
</dbReference>
<dbReference type="KEGG" id="lrs:PX52LOC_06846"/>